<organism evidence="2 3">
    <name type="scientific">Leuconostoc pseudomesenteroides</name>
    <dbReference type="NCBI Taxonomy" id="33968"/>
    <lineage>
        <taxon>Bacteria</taxon>
        <taxon>Bacillati</taxon>
        <taxon>Bacillota</taxon>
        <taxon>Bacilli</taxon>
        <taxon>Lactobacillales</taxon>
        <taxon>Lactobacillaceae</taxon>
        <taxon>Leuconostoc</taxon>
    </lineage>
</organism>
<evidence type="ECO:0000313" key="3">
    <source>
        <dbReference type="Proteomes" id="UP000192288"/>
    </source>
</evidence>
<feature type="compositionally biased region" description="Low complexity" evidence="1">
    <location>
        <begin position="99"/>
        <end position="135"/>
    </location>
</feature>
<sequence length="219" mass="23365">MEDMIKRILIASATMTGVALGALGTQLQTENQPTDAASLDQKVDVKAVDVAAESLADVKTIALPKAQVSKPSEKTEDSTDKQSAASSENVSSQNETNQTSTVTEVSTAAVKTDNVDNVSSTNNSQTSVTAVSQTQSTTPAVSADIQWLIQRESGGNPNAQNGPYYGIGQLTEAYYAQYVPGQDYRGNYAVQLEAMQKYIAARYGSVANAIAHWQANNWY</sequence>
<evidence type="ECO:0000313" key="2">
    <source>
        <dbReference type="EMBL" id="ORI97323.1"/>
    </source>
</evidence>
<feature type="compositionally biased region" description="Basic and acidic residues" evidence="1">
    <location>
        <begin position="71"/>
        <end position="80"/>
    </location>
</feature>
<dbReference type="SUPFAM" id="SSF53955">
    <property type="entry name" value="Lysozyme-like"/>
    <property type="match status" value="1"/>
</dbReference>
<reference evidence="2 3" key="1">
    <citation type="journal article" date="2017" name="Front. Microbiol.">
        <title>Genomic Characterization of Dairy Associated Leuconostoc Species and Diversity of Leuconostocs in Undefined Mixed Mesophilic Starter Cultures.</title>
        <authorList>
            <person name="Frantzen C.A."/>
            <person name="Kot W."/>
            <person name="Pedersen T.B."/>
            <person name="Ardo Y.M."/>
            <person name="Broadbent J.R."/>
            <person name="Neve H."/>
            <person name="Hansen L.H."/>
            <person name="Dal Bello F."/>
            <person name="Ostlie H.M."/>
            <person name="Kleppen H.P."/>
            <person name="Vogensen F.K."/>
            <person name="Holo H."/>
        </authorList>
    </citation>
    <scope>NUCLEOTIDE SEQUENCE [LARGE SCALE GENOMIC DNA]</scope>
    <source>
        <strain evidence="2 3">LMGCF08</strain>
    </source>
</reference>
<protein>
    <submittedName>
        <fullName evidence="2">Peptidoglycan-binding protein</fullName>
    </submittedName>
</protein>
<comment type="caution">
    <text evidence="2">The sequence shown here is derived from an EMBL/GenBank/DDBJ whole genome shotgun (WGS) entry which is preliminary data.</text>
</comment>
<feature type="compositionally biased region" description="Polar residues" evidence="1">
    <location>
        <begin position="81"/>
        <end position="98"/>
    </location>
</feature>
<accession>A0A1X0VC86</accession>
<evidence type="ECO:0000256" key="1">
    <source>
        <dbReference type="SAM" id="MobiDB-lite"/>
    </source>
</evidence>
<gene>
    <name evidence="2" type="ORF">BMR96_07650</name>
</gene>
<dbReference type="Proteomes" id="UP000192288">
    <property type="component" value="Unassembled WGS sequence"/>
</dbReference>
<dbReference type="EMBL" id="MPLS01000029">
    <property type="protein sequence ID" value="ORI97323.1"/>
    <property type="molecule type" value="Genomic_DNA"/>
</dbReference>
<dbReference type="eggNOG" id="COG1388">
    <property type="taxonomic scope" value="Bacteria"/>
</dbReference>
<proteinExistence type="predicted"/>
<dbReference type="STRING" id="33968.BMS77_07965"/>
<feature type="region of interest" description="Disordered" evidence="1">
    <location>
        <begin position="66"/>
        <end position="135"/>
    </location>
</feature>
<dbReference type="InterPro" id="IPR023346">
    <property type="entry name" value="Lysozyme-like_dom_sf"/>
</dbReference>
<dbReference type="AlphaFoldDB" id="A0A1X0VC86"/>
<name>A0A1X0VC86_LEUPS</name>